<proteinExistence type="predicted"/>
<keyword evidence="1" id="KW-1133">Transmembrane helix</keyword>
<comment type="caution">
    <text evidence="2">The sequence shown here is derived from an EMBL/GenBank/DDBJ whole genome shotgun (WGS) entry which is preliminary data.</text>
</comment>
<evidence type="ECO:0000256" key="1">
    <source>
        <dbReference type="SAM" id="Phobius"/>
    </source>
</evidence>
<gene>
    <name evidence="2" type="ORF">HA222_00930</name>
</gene>
<accession>A0A7J4JTT2</accession>
<evidence type="ECO:0000313" key="3">
    <source>
        <dbReference type="Proteomes" id="UP000590964"/>
    </source>
</evidence>
<protein>
    <submittedName>
        <fullName evidence="2">Uncharacterized protein</fullName>
    </submittedName>
</protein>
<keyword evidence="1" id="KW-0812">Transmembrane</keyword>
<dbReference type="AlphaFoldDB" id="A0A7J4JTT2"/>
<sequence>MSKFPNTKGQALMIDLAFAVFIFTLLFAFLYGQWQQNISSSLSEQAFVELETRASRAVDSLIASKGIPQDWHLLPLQDVNSLGLAKKKRVLSLEKVSAFAALDYNTSRTLLKLSDLDFYFRIENSKGDLVSKGVIPDSNSESVSLLRIVDYNGVESVVEFAVFRR</sequence>
<feature type="transmembrane region" description="Helical" evidence="1">
    <location>
        <begin position="12"/>
        <end position="34"/>
    </location>
</feature>
<organism evidence="2 3">
    <name type="scientific">Candidatus Iainarchaeum sp</name>
    <dbReference type="NCBI Taxonomy" id="3101447"/>
    <lineage>
        <taxon>Archaea</taxon>
        <taxon>Candidatus Iainarchaeota</taxon>
        <taxon>Candidatus Iainarchaeia</taxon>
        <taxon>Candidatus Iainarchaeales</taxon>
        <taxon>Candidatus Iainarchaeaceae</taxon>
        <taxon>Candidatus Iainarchaeum</taxon>
    </lineage>
</organism>
<keyword evidence="1" id="KW-0472">Membrane</keyword>
<dbReference type="Proteomes" id="UP000590964">
    <property type="component" value="Unassembled WGS sequence"/>
</dbReference>
<evidence type="ECO:0000313" key="2">
    <source>
        <dbReference type="EMBL" id="HIH21212.1"/>
    </source>
</evidence>
<name>A0A7J4JTT2_9ARCH</name>
<reference evidence="3" key="1">
    <citation type="journal article" date="2020" name="bioRxiv">
        <title>A rank-normalized archaeal taxonomy based on genome phylogeny resolves widespread incomplete and uneven classifications.</title>
        <authorList>
            <person name="Rinke C."/>
            <person name="Chuvochina M."/>
            <person name="Mussig A.J."/>
            <person name="Chaumeil P.-A."/>
            <person name="Waite D.W."/>
            <person name="Whitman W.B."/>
            <person name="Parks D.H."/>
            <person name="Hugenholtz P."/>
        </authorList>
    </citation>
    <scope>NUCLEOTIDE SEQUENCE [LARGE SCALE GENOMIC DNA]</scope>
</reference>
<dbReference type="EMBL" id="DUFW01000015">
    <property type="protein sequence ID" value="HIH21212.1"/>
    <property type="molecule type" value="Genomic_DNA"/>
</dbReference>